<dbReference type="InterPro" id="IPR029058">
    <property type="entry name" value="AB_hydrolase_fold"/>
</dbReference>
<dbReference type="InterPro" id="IPR002925">
    <property type="entry name" value="Dienelactn_hydro"/>
</dbReference>
<evidence type="ECO:0000313" key="3">
    <source>
        <dbReference type="Proteomes" id="UP000621266"/>
    </source>
</evidence>
<name>A0ABQ7FG46_9ACTN</name>
<evidence type="ECO:0000259" key="1">
    <source>
        <dbReference type="Pfam" id="PF01738"/>
    </source>
</evidence>
<dbReference type="Gene3D" id="3.40.50.1820">
    <property type="entry name" value="alpha/beta hydrolase"/>
    <property type="match status" value="1"/>
</dbReference>
<dbReference type="Pfam" id="PF01738">
    <property type="entry name" value="DLH"/>
    <property type="match status" value="1"/>
</dbReference>
<gene>
    <name evidence="2" type="ORF">GCU69_17660</name>
</gene>
<keyword evidence="3" id="KW-1185">Reference proteome</keyword>
<dbReference type="PANTHER" id="PTHR46623:SF10">
    <property type="entry name" value="CARBOXYMETHYLENEBUTENOLIDASE HOMOLOG"/>
    <property type="match status" value="1"/>
</dbReference>
<dbReference type="SUPFAM" id="SSF53474">
    <property type="entry name" value="alpha/beta-Hydrolases"/>
    <property type="match status" value="1"/>
</dbReference>
<dbReference type="RefSeq" id="WP_156206575.1">
    <property type="nucleotide sequence ID" value="NZ_WHPN01000300.1"/>
</dbReference>
<dbReference type="InterPro" id="IPR051049">
    <property type="entry name" value="Dienelactone_hydrolase-like"/>
</dbReference>
<accession>A0ABQ7FG46</accession>
<dbReference type="Proteomes" id="UP000621266">
    <property type="component" value="Unassembled WGS sequence"/>
</dbReference>
<feature type="domain" description="Dienelactone hydrolase" evidence="1">
    <location>
        <begin position="16"/>
        <end position="247"/>
    </location>
</feature>
<sequence length="250" mass="27243">MESENVTIQTQDGPCDAFAAYPETDGTYPAVLLFMDAFGVRPVLRDMARRLAAEGYYVLVPNLFHRNGPAPVVELPDLGVPEAREAFFREAGPLMRALTPELAMRDADRYLAFLASRPQVAPGPAGTVGYCMGGALAVRTAARHPERIAAAASFHGGHLVTEEADSPHRLLGQVDAELYFGHADQDHAMDARHIARLEEALDADGVTYHSEVYDGAAHGFTMADTPVFDAAALDRHWERLLDLFARTLRG</sequence>
<comment type="caution">
    <text evidence="2">The sequence shown here is derived from an EMBL/GenBank/DDBJ whole genome shotgun (WGS) entry which is preliminary data.</text>
</comment>
<organism evidence="2 3">
    <name type="scientific">Streptomyces lycii</name>
    <dbReference type="NCBI Taxonomy" id="2654337"/>
    <lineage>
        <taxon>Bacteria</taxon>
        <taxon>Bacillati</taxon>
        <taxon>Actinomycetota</taxon>
        <taxon>Actinomycetes</taxon>
        <taxon>Kitasatosporales</taxon>
        <taxon>Streptomycetaceae</taxon>
        <taxon>Streptomyces</taxon>
    </lineage>
</organism>
<dbReference type="PANTHER" id="PTHR46623">
    <property type="entry name" value="CARBOXYMETHYLENEBUTENOLIDASE-RELATED"/>
    <property type="match status" value="1"/>
</dbReference>
<keyword evidence="2" id="KW-0378">Hydrolase</keyword>
<protein>
    <submittedName>
        <fullName evidence="2">Dienelactone hydrolase family protein</fullName>
    </submittedName>
</protein>
<dbReference type="GO" id="GO:0016787">
    <property type="term" value="F:hydrolase activity"/>
    <property type="evidence" value="ECO:0007669"/>
    <property type="project" value="UniProtKB-KW"/>
</dbReference>
<dbReference type="EMBL" id="WHPN01000300">
    <property type="protein sequence ID" value="KAF4407805.1"/>
    <property type="molecule type" value="Genomic_DNA"/>
</dbReference>
<reference evidence="2 3" key="1">
    <citation type="submission" date="2019-10" db="EMBL/GenBank/DDBJ databases">
        <title>Streptomyces tenebrisbrunneis sp.nov., an endogenous actinomycete isolated from of Lycium ruthenicum.</title>
        <authorList>
            <person name="Ma L."/>
        </authorList>
    </citation>
    <scope>NUCLEOTIDE SEQUENCE [LARGE SCALE GENOMIC DNA]</scope>
    <source>
        <strain evidence="2 3">TRM 66187</strain>
    </source>
</reference>
<proteinExistence type="predicted"/>
<evidence type="ECO:0000313" key="2">
    <source>
        <dbReference type="EMBL" id="KAF4407805.1"/>
    </source>
</evidence>